<dbReference type="PANTHER" id="PTHR21645">
    <property type="entry name" value="GLYCOSYLTRANSFERASE FAMILY 92 PROTEIN"/>
    <property type="match status" value="1"/>
</dbReference>
<dbReference type="InParanoid" id="E3LLE3"/>
<dbReference type="HOGENOM" id="CLU_028496_0_0_1"/>
<proteinExistence type="inferred from homology"/>
<keyword evidence="5 8" id="KW-0812">Transmembrane</keyword>
<dbReference type="InterPro" id="IPR008166">
    <property type="entry name" value="Glyco_transf_92"/>
</dbReference>
<keyword evidence="3 8" id="KW-0328">Glycosyltransferase</keyword>
<keyword evidence="10" id="KW-1185">Reference proteome</keyword>
<keyword evidence="7 8" id="KW-0472">Membrane</keyword>
<dbReference type="InterPro" id="IPR052012">
    <property type="entry name" value="GTase_92"/>
</dbReference>
<evidence type="ECO:0000256" key="7">
    <source>
        <dbReference type="ARBA" id="ARBA00023136"/>
    </source>
</evidence>
<dbReference type="Pfam" id="PF01697">
    <property type="entry name" value="Glyco_transf_92"/>
    <property type="match status" value="1"/>
</dbReference>
<evidence type="ECO:0000256" key="6">
    <source>
        <dbReference type="ARBA" id="ARBA00022989"/>
    </source>
</evidence>
<evidence type="ECO:0000256" key="4">
    <source>
        <dbReference type="ARBA" id="ARBA00022679"/>
    </source>
</evidence>
<evidence type="ECO:0000313" key="10">
    <source>
        <dbReference type="Proteomes" id="UP000008281"/>
    </source>
</evidence>
<evidence type="ECO:0000313" key="9">
    <source>
        <dbReference type="EMBL" id="EFP00093.1"/>
    </source>
</evidence>
<dbReference type="GO" id="GO:0016020">
    <property type="term" value="C:membrane"/>
    <property type="evidence" value="ECO:0007669"/>
    <property type="project" value="UniProtKB-SubCell"/>
</dbReference>
<dbReference type="PANTHER" id="PTHR21645:SF12">
    <property type="entry name" value="GLYCOSYLTRANSFERASE FAMILY 92 PROTEIN"/>
    <property type="match status" value="1"/>
</dbReference>
<dbReference type="GO" id="GO:0016757">
    <property type="term" value="F:glycosyltransferase activity"/>
    <property type="evidence" value="ECO:0007669"/>
    <property type="project" value="UniProtKB-UniRule"/>
</dbReference>
<organism evidence="10">
    <name type="scientific">Caenorhabditis remanei</name>
    <name type="common">Caenorhabditis vulgaris</name>
    <dbReference type="NCBI Taxonomy" id="31234"/>
    <lineage>
        <taxon>Eukaryota</taxon>
        <taxon>Metazoa</taxon>
        <taxon>Ecdysozoa</taxon>
        <taxon>Nematoda</taxon>
        <taxon>Chromadorea</taxon>
        <taxon>Rhabditida</taxon>
        <taxon>Rhabditina</taxon>
        <taxon>Rhabditomorpha</taxon>
        <taxon>Rhabditoidea</taxon>
        <taxon>Rhabditidae</taxon>
        <taxon>Peloderinae</taxon>
        <taxon>Caenorhabditis</taxon>
    </lineage>
</organism>
<evidence type="ECO:0000256" key="2">
    <source>
        <dbReference type="ARBA" id="ARBA00007647"/>
    </source>
</evidence>
<dbReference type="AlphaFoldDB" id="E3LLE3"/>
<dbReference type="eggNOG" id="KOG4735">
    <property type="taxonomic scope" value="Eukaryota"/>
</dbReference>
<reference evidence="9" key="1">
    <citation type="submission" date="2007-07" db="EMBL/GenBank/DDBJ databases">
        <title>PCAP assembly of the Caenorhabditis remanei genome.</title>
        <authorList>
            <consortium name="The Caenorhabditis remanei Sequencing Consortium"/>
            <person name="Wilson R.K."/>
        </authorList>
    </citation>
    <scope>NUCLEOTIDE SEQUENCE [LARGE SCALE GENOMIC DNA]</scope>
    <source>
        <strain evidence="9">PB4641</strain>
    </source>
</reference>
<dbReference type="EMBL" id="DS268410">
    <property type="protein sequence ID" value="EFP00093.1"/>
    <property type="molecule type" value="Genomic_DNA"/>
</dbReference>
<evidence type="ECO:0000256" key="3">
    <source>
        <dbReference type="ARBA" id="ARBA00022676"/>
    </source>
</evidence>
<dbReference type="Proteomes" id="UP000008281">
    <property type="component" value="Unassembled WGS sequence"/>
</dbReference>
<comment type="subcellular location">
    <subcellularLocation>
        <location evidence="1">Membrane</location>
        <topology evidence="1">Single-pass membrane protein</topology>
    </subcellularLocation>
</comment>
<dbReference type="EC" id="2.4.1.-" evidence="8"/>
<name>E3LLE3_CAERE</name>
<dbReference type="OrthoDB" id="5777994at2759"/>
<keyword evidence="4 8" id="KW-0808">Transferase</keyword>
<evidence type="ECO:0000256" key="1">
    <source>
        <dbReference type="ARBA" id="ARBA00004167"/>
    </source>
</evidence>
<accession>E3LLE3</accession>
<keyword evidence="6 8" id="KW-1133">Transmembrane helix</keyword>
<gene>
    <name evidence="9" type="ORF">CRE_18537</name>
</gene>
<dbReference type="OMA" id="TFHWATD"/>
<sequence length="644" mass="74514">MYPVSPTFFFSLLGHNTTLKSQTFQHVPFFFPSLIDYVTSAKYWRRRTTPEQDTFFPPLSDPSSSQFQQFFIEDLRSFSRRHSEHFVHFSIIRWKKMDTFLHPIAYSLLSLRKYRYKLHPLRICKLVAFVFFVVVVSLILITPLLSHNEILYSTPKEVPILQKTHAFIHSAYYYPVSKSLGNNAVALVTTMNKRTVPVITDYTINLHGSHLKKRVANVATLTTEHLLNDRCDYSLVLVQTNLLTGMTKLEIESEGVLTEIPFKTPKYSAPKPVVFCVSPQFAAEQWQTFLTQIHISKNVLGKTVFIAFRYGAHLQLYVVSMVESYYKLIKEYEKLGLVSIEPWLTIKFPVTDGPYLEPNRNVELRNQAAAHTDCILMYKEAVSFVGILDMDDILIPNNANSYYEEFEREYGGSWFVSALQYGKADFETIKVAELESQSISAIVRNARRLPTKDQGKSFVRPERFNSSWSHYSRNSDNKPIYWTPKQTVPLMMRKKQMKFNGIFHMKNMYLKNLTDVRDGAVPLNPGDNITQLISEEHLAEIDAEMKSILSLEPIAQLSTTLPKDDFYMPIIFKCYNDSFYHLRDTKTLMNDITCVNAFDCELPQREDMPCIHSDATYHSGPSMFPITFHWATDAFFTNEIGCYQ</sequence>
<comment type="similarity">
    <text evidence="2 8">Belongs to the glycosyltransferase 92 family.</text>
</comment>
<dbReference type="FunCoup" id="E3LLE3">
    <property type="interactions" value="8"/>
</dbReference>
<feature type="transmembrane region" description="Helical" evidence="8">
    <location>
        <begin position="123"/>
        <end position="145"/>
    </location>
</feature>
<evidence type="ECO:0000256" key="5">
    <source>
        <dbReference type="ARBA" id="ARBA00022692"/>
    </source>
</evidence>
<evidence type="ECO:0000256" key="8">
    <source>
        <dbReference type="RuleBase" id="RU366017"/>
    </source>
</evidence>
<protein>
    <recommendedName>
        <fullName evidence="8">Glycosyltransferase family 92 protein</fullName>
        <ecNumber evidence="8">2.4.1.-</ecNumber>
    </recommendedName>
</protein>